<organism evidence="1">
    <name type="scientific">Pseudomonas sp. 13.2</name>
    <dbReference type="NCBI Taxonomy" id="3144665"/>
    <lineage>
        <taxon>Bacteria</taxon>
        <taxon>Pseudomonadati</taxon>
        <taxon>Pseudomonadota</taxon>
        <taxon>Gammaproteobacteria</taxon>
        <taxon>Pseudomonadales</taxon>
        <taxon>Pseudomonadaceae</taxon>
        <taxon>Pseudomonas</taxon>
    </lineage>
</organism>
<dbReference type="EMBL" id="CP157179">
    <property type="protein sequence ID" value="XBG31445.1"/>
    <property type="molecule type" value="Genomic_DNA"/>
</dbReference>
<proteinExistence type="predicted"/>
<reference evidence="1" key="2">
    <citation type="submission" date="2024-05" db="EMBL/GenBank/DDBJ databases">
        <authorList>
            <person name="Mellies J."/>
            <person name="Newton I."/>
        </authorList>
    </citation>
    <scope>NUCLEOTIDE SEQUENCE</scope>
    <source>
        <strain evidence="1">13.2</strain>
    </source>
</reference>
<gene>
    <name evidence="1" type="ORF">ABH853_24680</name>
</gene>
<reference evidence="1" key="1">
    <citation type="journal article" date="2019" name="Microbiol. Resour. Announc.">
        <title>Draft Genome Sequences of Five Environmental Bacterial Isolates That Degrade Polyethylene Terephthalate Plastic.</title>
        <authorList>
            <person name="Leon-Zayas R."/>
            <person name="Roberts C."/>
            <person name="Vague M."/>
            <person name="Mellies J.L."/>
        </authorList>
    </citation>
    <scope>NUCLEOTIDE SEQUENCE</scope>
    <source>
        <strain evidence="1">13.2</strain>
    </source>
</reference>
<accession>A0AAU7BFU9</accession>
<protein>
    <submittedName>
        <fullName evidence="1">Uncharacterized protein</fullName>
    </submittedName>
</protein>
<name>A0AAU7BFU9_9PSED</name>
<dbReference type="AlphaFoldDB" id="A0AAU7BFU9"/>
<evidence type="ECO:0000313" key="1">
    <source>
        <dbReference type="EMBL" id="XBG31445.1"/>
    </source>
</evidence>
<sequence length="284" mass="31984">MPTSASIKKTLNEYIKGGDNSENAITRLLELNLYIAPIKISHCYCIRWLTKELHLSEKSQIVNNFIYGIENSKPEYRAALPAYAVAKSLPQHEYHGKDVYCTICGAFKLQKIDLTITNCARFLYGSLKTMKPAELALFLELNTKLPSAAPPKTQKLTAILKEIAISPPNETPSSLLIRLTKLKELKMPKDQIRGLLETFGYLGILQSPMNKGYLYKFTPPFTHPAKSSKSDWRYPVDFWKGADGVNLEALAYWFTDHPDITSIFISNLQLSMTNTESSETVKGV</sequence>